<keyword evidence="2" id="KW-1185">Reference proteome</keyword>
<dbReference type="EMBL" id="MNPJ01000010">
    <property type="protein sequence ID" value="OQS55370.1"/>
    <property type="molecule type" value="Genomic_DNA"/>
</dbReference>
<proteinExistence type="predicted"/>
<name>A0A1W0E7Z9_9MICR</name>
<reference evidence="1 2" key="1">
    <citation type="journal article" date="2017" name="Environ. Microbiol.">
        <title>Decay of the glycolytic pathway and adaptation to intranuclear parasitism within Enterocytozoonidae microsporidia.</title>
        <authorList>
            <person name="Wiredu Boakye D."/>
            <person name="Jaroenlak P."/>
            <person name="Prachumwat A."/>
            <person name="Williams T.A."/>
            <person name="Bateman K.S."/>
            <person name="Itsathitphaisarn O."/>
            <person name="Sritunyalucksana K."/>
            <person name="Paszkiewicz K.H."/>
            <person name="Moore K.A."/>
            <person name="Stentiford G.D."/>
            <person name="Williams B.A."/>
        </authorList>
    </citation>
    <scope>NUCLEOTIDE SEQUENCE [LARGE SCALE GENOMIC DNA]</scope>
    <source>
        <strain evidence="1 2">TH1</strain>
    </source>
</reference>
<accession>A0A1W0E7Z9</accession>
<dbReference type="OrthoDB" id="2196200at2759"/>
<dbReference type="AlphaFoldDB" id="A0A1W0E7Z9"/>
<gene>
    <name evidence="1" type="ORF">EHP00_724</name>
</gene>
<protein>
    <submittedName>
        <fullName evidence="1">Uncharacterized protein</fullName>
    </submittedName>
</protein>
<evidence type="ECO:0000313" key="2">
    <source>
        <dbReference type="Proteomes" id="UP000192758"/>
    </source>
</evidence>
<evidence type="ECO:0000313" key="1">
    <source>
        <dbReference type="EMBL" id="OQS55370.1"/>
    </source>
</evidence>
<dbReference type="Proteomes" id="UP000192758">
    <property type="component" value="Unassembled WGS sequence"/>
</dbReference>
<organism evidence="1 2">
    <name type="scientific">Ecytonucleospora hepatopenaei</name>
    <dbReference type="NCBI Taxonomy" id="646526"/>
    <lineage>
        <taxon>Eukaryota</taxon>
        <taxon>Fungi</taxon>
        <taxon>Fungi incertae sedis</taxon>
        <taxon>Microsporidia</taxon>
        <taxon>Enterocytozoonidae</taxon>
        <taxon>Ecytonucleospora</taxon>
    </lineage>
</organism>
<dbReference type="VEuPathDB" id="MicrosporidiaDB:EHP00_724"/>
<comment type="caution">
    <text evidence="1">The sequence shown here is derived from an EMBL/GenBank/DDBJ whole genome shotgun (WGS) entry which is preliminary data.</text>
</comment>
<sequence length="571" mass="67460">MDYKLNAIYNNKHKIDEHSEMFYVKHMDLIYEYEILRNPNILEYNKNGVTTYLFGKTLANVKNTILMNDKQKSATENALVLKLHDTKISIYKNGKKQKTYLSDKTIIDNNGLFLIRSGNKKYVLWIEKSEETDIFSTKTAFVVGNDEILDNLIYYTEEGVIFYIFEETENSELKAIEEKEEKVLLGFKKEDGIKHEKIIDQNEQKIRNPTSNDKLNKEMCNCYQCIHSLPDNHTHLEGYLVINKQGIVKVFNKENKPIFSMDDIFIYSENVIIKDVISVKHFILNESSDANTEYNFMRVNKTNKEPSKKLTFFIALTLNGVYVFHNNIYVFMKCRGYIRIVPERLVIHNYIHEIDISGLVVLHSMFMKNNKEMFNAKNMINLKSERMVCKVVTHEIYENKVPEDFYNNFIKSCSTEILCKAYKMVDEKCKKEIYRLLCDRHTCLRKNSKISEKMQSISINLSNNKMLSAYSLFLLVTYNYHIYKLFIDQCIFENKLHYIHEYYMYLVKLDNYKEVEGYLLSKEIIFSNNLFCTKENNLKTQEEKEIFQSISIIQEKEVDACAVHDDINKSL</sequence>